<dbReference type="Proteomes" id="UP000297861">
    <property type="component" value="Unassembled WGS sequence"/>
</dbReference>
<dbReference type="InterPro" id="IPR041700">
    <property type="entry name" value="OMP_b-brl_3"/>
</dbReference>
<gene>
    <name evidence="3" type="ORF">E2605_14370</name>
</gene>
<keyword evidence="1" id="KW-0732">Signal</keyword>
<feature type="domain" description="Outer membrane protein beta-barrel" evidence="2">
    <location>
        <begin position="422"/>
        <end position="875"/>
    </location>
</feature>
<dbReference type="OrthoDB" id="603275at2"/>
<feature type="chain" id="PRO_5021315269" description="Outer membrane protein beta-barrel domain-containing protein" evidence="1">
    <location>
        <begin position="21"/>
        <end position="896"/>
    </location>
</feature>
<dbReference type="AlphaFoldDB" id="A0A4Y8KXQ6"/>
<comment type="caution">
    <text evidence="3">The sequence shown here is derived from an EMBL/GenBank/DDBJ whole genome shotgun (WGS) entry which is preliminary data.</text>
</comment>
<evidence type="ECO:0000256" key="1">
    <source>
        <dbReference type="SAM" id="SignalP"/>
    </source>
</evidence>
<dbReference type="Pfam" id="PF14905">
    <property type="entry name" value="OMP_b-brl_3"/>
    <property type="match status" value="1"/>
</dbReference>
<name>A0A4Y8KXQ6_9BACT</name>
<proteinExistence type="predicted"/>
<dbReference type="EMBL" id="SOML01000009">
    <property type="protein sequence ID" value="TFD95002.1"/>
    <property type="molecule type" value="Genomic_DNA"/>
</dbReference>
<dbReference type="InterPro" id="IPR008969">
    <property type="entry name" value="CarboxyPept-like_regulatory"/>
</dbReference>
<evidence type="ECO:0000313" key="4">
    <source>
        <dbReference type="Proteomes" id="UP000297861"/>
    </source>
</evidence>
<evidence type="ECO:0000313" key="3">
    <source>
        <dbReference type="EMBL" id="TFD95002.1"/>
    </source>
</evidence>
<dbReference type="STRING" id="1121485.GCA_000426485_02078"/>
<protein>
    <recommendedName>
        <fullName evidence="2">Outer membrane protein beta-barrel domain-containing protein</fullName>
    </recommendedName>
</protein>
<dbReference type="Gene3D" id="2.60.40.1120">
    <property type="entry name" value="Carboxypeptidase-like, regulatory domain"/>
    <property type="match status" value="1"/>
</dbReference>
<dbReference type="Pfam" id="PF13620">
    <property type="entry name" value="CarboxypepD_reg"/>
    <property type="match status" value="1"/>
</dbReference>
<organism evidence="3 4">
    <name type="scientific">Dysgonomonas capnocytophagoides</name>
    <dbReference type="NCBI Taxonomy" id="45254"/>
    <lineage>
        <taxon>Bacteria</taxon>
        <taxon>Pseudomonadati</taxon>
        <taxon>Bacteroidota</taxon>
        <taxon>Bacteroidia</taxon>
        <taxon>Bacteroidales</taxon>
        <taxon>Dysgonomonadaceae</taxon>
        <taxon>Dysgonomonas</taxon>
    </lineage>
</organism>
<reference evidence="3 4" key="1">
    <citation type="submission" date="2019-03" db="EMBL/GenBank/DDBJ databases">
        <title>San Antonio Military Medical Center submission to MRSN (WRAIR), pending publication.</title>
        <authorList>
            <person name="Blyth D.M."/>
            <person name="Mccarthy S.L."/>
            <person name="Schall S.E."/>
            <person name="Stam J.A."/>
            <person name="Ong A.C."/>
            <person name="Mcgann P.T."/>
        </authorList>
    </citation>
    <scope>NUCLEOTIDE SEQUENCE [LARGE SCALE GENOMIC DNA]</scope>
    <source>
        <strain evidence="3 4">MRSN571793</strain>
    </source>
</reference>
<keyword evidence="4" id="KW-1185">Reference proteome</keyword>
<dbReference type="SUPFAM" id="SSF56935">
    <property type="entry name" value="Porins"/>
    <property type="match status" value="1"/>
</dbReference>
<dbReference type="SUPFAM" id="SSF49464">
    <property type="entry name" value="Carboxypeptidase regulatory domain-like"/>
    <property type="match status" value="1"/>
</dbReference>
<sequence length="896" mass="101256">MLVKYLYVFLLLCLSVATYSQTITGIVRDSLKNEPISYASIRLLKAQDSTYVSGAVTNDSGEFSIPAKRGRYILDVSCVNYQKKKYPIYINDRSKVELNTILLKFAEYSIGEAVVIAPVPDIVVRGDTIEYNADAYRVGEDALLQDLVRRMPGIEVSSDGKLMANGKIISKILIDGKEFFDNDIDLALKNLPASMVNKLQLFKEQSDMSKVTGFKDNNAEQVLNLTVKEGMKKSVFGNARVGYGTDDRYANKFNANYMEDDNQFAVIGNLNNVTDNFEYSGVSSQYDGITKERNLSTNFNIQRNSKISVGGNVRYEDNDNLFKMDSNTQTFIEGGNRMSTQSSSSNNRKRNLTFSLNSKWMPDSLTTIYTRMSVSTGTADDVRKSNSLSYMQNQKDSTSGWSDYITQGDVYNLNGSLVIGRKLNAKGRNISLSLTGAFRGSQDDGTNYSFTRYQSLNSTKILDQKLDISSSGNNWGVMLSYVEPLDTHHSLQFSYNYRQDYSGRDRSTFRRDPEGEYTVIDTAYTRNSLSRYSTQRFNVGFQSIHEKYEYTIGFSVDPTHSKNRSTVRDSIIEKQTQSVVNFSPSFKFTYRPKSNATFDFDYYGTTEHPTLRQMSADTIILDALSRTYGNPDLKPSFDNNISMYYQVSDYEKGAFFMITASGNYIANKIVDYTITDKDGNVESSYRNVKGNWGMNGGIMFNTPLKNKKFTVDNSSFAYFVRNIGYSNGAKNITYNLTLSESFSISYKSEKFDQRLQANVAFNITRNNLSQEGDLGTSNLGVKSSTMIKFPYDISLQNEVSYTYNHGYSAAFKNSELLWNLSLSKQFMKKKAGTVKVQCYDLLADRNNLLRVVSGNYISDTKTNMIGRYVLVSFNYRFNILNGKISSAAQDTDSYNY</sequence>
<feature type="signal peptide" evidence="1">
    <location>
        <begin position="1"/>
        <end position="20"/>
    </location>
</feature>
<evidence type="ECO:0000259" key="2">
    <source>
        <dbReference type="Pfam" id="PF14905"/>
    </source>
</evidence>
<accession>A0A4Y8KXQ6</accession>